<comment type="caution">
    <text evidence="2">The sequence shown here is derived from an EMBL/GenBank/DDBJ whole genome shotgun (WGS) entry which is preliminary data.</text>
</comment>
<dbReference type="InterPro" id="IPR029045">
    <property type="entry name" value="ClpP/crotonase-like_dom_sf"/>
</dbReference>
<organism evidence="2 3">
    <name type="scientific">Archangium lansingense</name>
    <dbReference type="NCBI Taxonomy" id="2995310"/>
    <lineage>
        <taxon>Bacteria</taxon>
        <taxon>Pseudomonadati</taxon>
        <taxon>Myxococcota</taxon>
        <taxon>Myxococcia</taxon>
        <taxon>Myxococcales</taxon>
        <taxon>Cystobacterineae</taxon>
        <taxon>Archangiaceae</taxon>
        <taxon>Archangium</taxon>
    </lineage>
</organism>
<dbReference type="RefSeq" id="WP_267535599.1">
    <property type="nucleotide sequence ID" value="NZ_JAPNKA010000001.1"/>
</dbReference>
<dbReference type="InterPro" id="IPR051683">
    <property type="entry name" value="Enoyl-CoA_Hydratase/Isomerase"/>
</dbReference>
<dbReference type="CDD" id="cd06558">
    <property type="entry name" value="crotonase-like"/>
    <property type="match status" value="1"/>
</dbReference>
<dbReference type="Gene3D" id="1.10.12.10">
    <property type="entry name" value="Lyase 2-enoyl-coa Hydratase, Chain A, domain 2"/>
    <property type="match status" value="1"/>
</dbReference>
<accession>A0ABT4A644</accession>
<evidence type="ECO:0000313" key="2">
    <source>
        <dbReference type="EMBL" id="MCY1076729.1"/>
    </source>
</evidence>
<dbReference type="SUPFAM" id="SSF52096">
    <property type="entry name" value="ClpP/crotonase"/>
    <property type="match status" value="1"/>
</dbReference>
<dbReference type="PANTHER" id="PTHR42964">
    <property type="entry name" value="ENOYL-COA HYDRATASE"/>
    <property type="match status" value="1"/>
</dbReference>
<dbReference type="InterPro" id="IPR001753">
    <property type="entry name" value="Enoyl-CoA_hydra/iso"/>
</dbReference>
<evidence type="ECO:0000313" key="3">
    <source>
        <dbReference type="Proteomes" id="UP001207654"/>
    </source>
</evidence>
<proteinExistence type="inferred from homology"/>
<name>A0ABT4A644_9BACT</name>
<dbReference type="Pfam" id="PF00378">
    <property type="entry name" value="ECH_1"/>
    <property type="match status" value="1"/>
</dbReference>
<dbReference type="Proteomes" id="UP001207654">
    <property type="component" value="Unassembled WGS sequence"/>
</dbReference>
<reference evidence="2 3" key="1">
    <citation type="submission" date="2022-11" db="EMBL/GenBank/DDBJ databases">
        <title>Minimal conservation of predation-associated metabolite biosynthetic gene clusters underscores biosynthetic potential of Myxococcota including descriptions for ten novel species: Archangium lansinium sp. nov., Myxococcus landrumus sp. nov., Nannocystis bai.</title>
        <authorList>
            <person name="Ahearne A."/>
            <person name="Stevens C."/>
            <person name="Phillips K."/>
        </authorList>
    </citation>
    <scope>NUCLEOTIDE SEQUENCE [LARGE SCALE GENOMIC DNA]</scope>
    <source>
        <strain evidence="2 3">MIWBW</strain>
    </source>
</reference>
<dbReference type="EMBL" id="JAPNKA010000001">
    <property type="protein sequence ID" value="MCY1076729.1"/>
    <property type="molecule type" value="Genomic_DNA"/>
</dbReference>
<evidence type="ECO:0000256" key="1">
    <source>
        <dbReference type="ARBA" id="ARBA00005254"/>
    </source>
</evidence>
<sequence>MEAGEGVVRYQAEGGQALLTIDRPKARNALSPEVLQGLQAALERAEADASVRVVVLTGAGEKVFCAGGDLGQMGGDGGFLATHEGRRAYGRLLLRLQDLRKPTVVRVNGHALAGGLGLVLACDLAVAVEHAELGTPEIDVGLFPMMMMALLQRHVGRKRALEMVLTGERMPAREALALGLLNRVVSAAELDTAVAGLAGKLAGKSQAVLALGRRAFFTAEDMPLPAAMEYLSSQLSLNVLAEDAAEGVTAFIEKRPPKWNDR</sequence>
<keyword evidence="3" id="KW-1185">Reference proteome</keyword>
<dbReference type="InterPro" id="IPR014748">
    <property type="entry name" value="Enoyl-CoA_hydra_C"/>
</dbReference>
<dbReference type="PANTHER" id="PTHR42964:SF1">
    <property type="entry name" value="POLYKETIDE BIOSYNTHESIS ENOYL-COA HYDRATASE PKSH-RELATED"/>
    <property type="match status" value="1"/>
</dbReference>
<dbReference type="Gene3D" id="3.90.226.10">
    <property type="entry name" value="2-enoyl-CoA Hydratase, Chain A, domain 1"/>
    <property type="match status" value="1"/>
</dbReference>
<gene>
    <name evidence="2" type="ORF">OV287_19810</name>
</gene>
<comment type="similarity">
    <text evidence="1">Belongs to the enoyl-CoA hydratase/isomerase family.</text>
</comment>
<protein>
    <submittedName>
        <fullName evidence="2">Enoyl-CoA hydratase-related protein</fullName>
    </submittedName>
</protein>